<gene>
    <name evidence="2" type="ORF">GQ602_005148</name>
</gene>
<name>A0A8H4VD02_9HYPO</name>
<dbReference type="GO" id="GO:0044550">
    <property type="term" value="P:secondary metabolite biosynthetic process"/>
    <property type="evidence" value="ECO:0007669"/>
    <property type="project" value="TreeGrafter"/>
</dbReference>
<keyword evidence="3" id="KW-1185">Reference proteome</keyword>
<dbReference type="PROSITE" id="PS00455">
    <property type="entry name" value="AMP_BINDING"/>
    <property type="match status" value="1"/>
</dbReference>
<dbReference type="SUPFAM" id="SSF56801">
    <property type="entry name" value="Acetyl-CoA synthetase-like"/>
    <property type="match status" value="1"/>
</dbReference>
<dbReference type="GO" id="GO:0043041">
    <property type="term" value="P:amino acid activation for nonribosomal peptide biosynthetic process"/>
    <property type="evidence" value="ECO:0007669"/>
    <property type="project" value="TreeGrafter"/>
</dbReference>
<reference evidence="2 3" key="1">
    <citation type="journal article" date="2020" name="G3 (Bethesda)">
        <title>Genetic Underpinnings of Host Manipulation by Ophiocordyceps as Revealed by Comparative Transcriptomics.</title>
        <authorList>
            <person name="Will I."/>
            <person name="Das B."/>
            <person name="Trinh T."/>
            <person name="Brachmann A."/>
            <person name="Ohm R.A."/>
            <person name="de Bekker C."/>
        </authorList>
    </citation>
    <scope>NUCLEOTIDE SEQUENCE [LARGE SCALE GENOMIC DNA]</scope>
    <source>
        <strain evidence="2 3">EC05</strain>
    </source>
</reference>
<proteinExistence type="predicted"/>
<dbReference type="AlphaFoldDB" id="A0A8H4VD02"/>
<dbReference type="InterPro" id="IPR000873">
    <property type="entry name" value="AMP-dep_synth/lig_dom"/>
</dbReference>
<organism evidence="2 3">
    <name type="scientific">Ophiocordyceps camponoti-floridani</name>
    <dbReference type="NCBI Taxonomy" id="2030778"/>
    <lineage>
        <taxon>Eukaryota</taxon>
        <taxon>Fungi</taxon>
        <taxon>Dikarya</taxon>
        <taxon>Ascomycota</taxon>
        <taxon>Pezizomycotina</taxon>
        <taxon>Sordariomycetes</taxon>
        <taxon>Hypocreomycetidae</taxon>
        <taxon>Hypocreales</taxon>
        <taxon>Ophiocordycipitaceae</taxon>
        <taxon>Ophiocordyceps</taxon>
    </lineage>
</organism>
<evidence type="ECO:0000259" key="1">
    <source>
        <dbReference type="Pfam" id="PF00501"/>
    </source>
</evidence>
<dbReference type="EMBL" id="JAACLJ010000005">
    <property type="protein sequence ID" value="KAF4585843.1"/>
    <property type="molecule type" value="Genomic_DNA"/>
</dbReference>
<feature type="domain" description="AMP-dependent synthetase/ligase" evidence="1">
    <location>
        <begin position="6"/>
        <end position="159"/>
    </location>
</feature>
<evidence type="ECO:0000313" key="3">
    <source>
        <dbReference type="Proteomes" id="UP000562929"/>
    </source>
</evidence>
<comment type="caution">
    <text evidence="2">The sequence shown here is derived from an EMBL/GenBank/DDBJ whole genome shotgun (WGS) entry which is preliminary data.</text>
</comment>
<protein>
    <submittedName>
        <fullName evidence="2">Amino acid adenylation</fullName>
    </submittedName>
</protein>
<dbReference type="OrthoDB" id="416786at2759"/>
<sequence>MTLSRPTSPAIHAWDGILTYGELDVLSSRLARLLVRPGPEIGPEVLVPVCFEKSAWTSVAVLAVLKAGAAFVLLDPALPEARLRAVVDVSGAPLALCSGKTRALCERLVERVVVVGPALWGDGEADDDDDGVLPSSVDPESLAYVVFTSGSTGDPKGVCAYP</sequence>
<evidence type="ECO:0000313" key="2">
    <source>
        <dbReference type="EMBL" id="KAF4585843.1"/>
    </source>
</evidence>
<dbReference type="PANTHER" id="PTHR45527">
    <property type="entry name" value="NONRIBOSOMAL PEPTIDE SYNTHETASE"/>
    <property type="match status" value="1"/>
</dbReference>
<dbReference type="InterPro" id="IPR020845">
    <property type="entry name" value="AMP-binding_CS"/>
</dbReference>
<dbReference type="PANTHER" id="PTHR45527:SF1">
    <property type="entry name" value="FATTY ACID SYNTHASE"/>
    <property type="match status" value="1"/>
</dbReference>
<dbReference type="GO" id="GO:0031177">
    <property type="term" value="F:phosphopantetheine binding"/>
    <property type="evidence" value="ECO:0007669"/>
    <property type="project" value="TreeGrafter"/>
</dbReference>
<dbReference type="Pfam" id="PF00501">
    <property type="entry name" value="AMP-binding"/>
    <property type="match status" value="1"/>
</dbReference>
<dbReference type="Proteomes" id="UP000562929">
    <property type="component" value="Unassembled WGS sequence"/>
</dbReference>
<dbReference type="GO" id="GO:0005737">
    <property type="term" value="C:cytoplasm"/>
    <property type="evidence" value="ECO:0007669"/>
    <property type="project" value="TreeGrafter"/>
</dbReference>
<dbReference type="Gene3D" id="3.40.50.980">
    <property type="match status" value="2"/>
</dbReference>
<accession>A0A8H4VD02</accession>